<dbReference type="eggNOG" id="ENOG502RGMK">
    <property type="taxonomic scope" value="Eukaryota"/>
</dbReference>
<gene>
    <name evidence="2" type="ORF">PHATRDRAFT_50353</name>
</gene>
<dbReference type="EMBL" id="CM000631">
    <property type="protein sequence ID" value="EEC43141.1"/>
    <property type="molecule type" value="Genomic_DNA"/>
</dbReference>
<dbReference type="PANTHER" id="PTHR32332:SF33">
    <property type="entry name" value="NITRONATE MONOOXYGENASE DOMAIN-CONTAINING PROTEIN"/>
    <property type="match status" value="1"/>
</dbReference>
<evidence type="ECO:0000313" key="3">
    <source>
        <dbReference type="Proteomes" id="UP000000759"/>
    </source>
</evidence>
<protein>
    <recommendedName>
        <fullName evidence="4">2-nitropropane dioxygenase</fullName>
    </recommendedName>
</protein>
<dbReference type="InParanoid" id="B7GDU7"/>
<dbReference type="GeneID" id="7199136"/>
<proteinExistence type="predicted"/>
<evidence type="ECO:0008006" key="4">
    <source>
        <dbReference type="Google" id="ProtNLM"/>
    </source>
</evidence>
<accession>B7GDU7</accession>
<dbReference type="KEGG" id="pti:PHATRDRAFT_50353"/>
<dbReference type="Proteomes" id="UP000000759">
    <property type="component" value="Chromosome 29"/>
</dbReference>
<keyword evidence="3" id="KW-1185">Reference proteome</keyword>
<organism evidence="2 3">
    <name type="scientific">Phaeodactylum tricornutum (strain CCAP 1055/1)</name>
    <dbReference type="NCBI Taxonomy" id="556484"/>
    <lineage>
        <taxon>Eukaryota</taxon>
        <taxon>Sar</taxon>
        <taxon>Stramenopiles</taxon>
        <taxon>Ochrophyta</taxon>
        <taxon>Bacillariophyta</taxon>
        <taxon>Bacillariophyceae</taxon>
        <taxon>Bacillariophycidae</taxon>
        <taxon>Naviculales</taxon>
        <taxon>Phaeodactylaceae</taxon>
        <taxon>Phaeodactylum</taxon>
    </lineage>
</organism>
<sequence length="553" mass="59625">MKQFGIFSLACALAFSSLAPAYAYSVAPSVPSIIQGGMGIRISQWKLAREVALKGELGVVSGTAMDNVMVRELQKGDAEGSFFRALKTFPDQDMANRIVARFYIEGGKDPSEPYKSIPMWTLTPNQLLLEANVLANYCEVWLAKHNDDGSIIDGLVGMNLLTKVQLPTIASLYGAMMAGVDYIIMGAGIPISVPGFLDNLSECKDCEQKIDVDGVAEKEAPVYKFSPIAFWEAAGKPELAAPLKRPSFLPIVSSTILAQSLLKKASGKGPTRGIQGFVVELSSAGGHNAPPRGFKFDPVFSTHAGGLNERGEPVYGPKDEVDLAKFCKACQGLPFWLAGSYARPERFAEVRALGGAGVQCGTIFALAEESGLDDWIKQDILRKLSETRLDVLTDPAASPTGFPFKVLDLPQSLSQREVYEARPRACNLGYLRQPYKRPDGKIGYRCPAEPEVAFARKGGDAKATVGRKCLCNALCSNAGFPQVGEVKAVNGEKMKYVELPLITTGDDISSCRDFIKEDADGHLGFPAGEIVDYLLSEWKRKPVGSAAEGSMSI</sequence>
<dbReference type="OMA" id="YRCAAEP"/>
<dbReference type="SUPFAM" id="SSF51412">
    <property type="entry name" value="Inosine monophosphate dehydrogenase (IMPDH)"/>
    <property type="match status" value="1"/>
</dbReference>
<dbReference type="RefSeq" id="XP_002185272.1">
    <property type="nucleotide sequence ID" value="XM_002185236.1"/>
</dbReference>
<feature type="signal peptide" evidence="1">
    <location>
        <begin position="1"/>
        <end position="23"/>
    </location>
</feature>
<evidence type="ECO:0000256" key="1">
    <source>
        <dbReference type="SAM" id="SignalP"/>
    </source>
</evidence>
<dbReference type="PaxDb" id="2850-Phatr50353"/>
<dbReference type="Gene3D" id="3.20.20.70">
    <property type="entry name" value="Aldolase class I"/>
    <property type="match status" value="1"/>
</dbReference>
<reference evidence="2 3" key="1">
    <citation type="journal article" date="2008" name="Nature">
        <title>The Phaeodactylum genome reveals the evolutionary history of diatom genomes.</title>
        <authorList>
            <person name="Bowler C."/>
            <person name="Allen A.E."/>
            <person name="Badger J.H."/>
            <person name="Grimwood J."/>
            <person name="Jabbari K."/>
            <person name="Kuo A."/>
            <person name="Maheswari U."/>
            <person name="Martens C."/>
            <person name="Maumus F."/>
            <person name="Otillar R.P."/>
            <person name="Rayko E."/>
            <person name="Salamov A."/>
            <person name="Vandepoele K."/>
            <person name="Beszteri B."/>
            <person name="Gruber A."/>
            <person name="Heijde M."/>
            <person name="Katinka M."/>
            <person name="Mock T."/>
            <person name="Valentin K."/>
            <person name="Verret F."/>
            <person name="Berges J.A."/>
            <person name="Brownlee C."/>
            <person name="Cadoret J.P."/>
            <person name="Chiovitti A."/>
            <person name="Choi C.J."/>
            <person name="Coesel S."/>
            <person name="De Martino A."/>
            <person name="Detter J.C."/>
            <person name="Durkin C."/>
            <person name="Falciatore A."/>
            <person name="Fournet J."/>
            <person name="Haruta M."/>
            <person name="Huysman M.J."/>
            <person name="Jenkins B.D."/>
            <person name="Jiroutova K."/>
            <person name="Jorgensen R.E."/>
            <person name="Joubert Y."/>
            <person name="Kaplan A."/>
            <person name="Kroger N."/>
            <person name="Kroth P.G."/>
            <person name="La Roche J."/>
            <person name="Lindquist E."/>
            <person name="Lommer M."/>
            <person name="Martin-Jezequel V."/>
            <person name="Lopez P.J."/>
            <person name="Lucas S."/>
            <person name="Mangogna M."/>
            <person name="McGinnis K."/>
            <person name="Medlin L.K."/>
            <person name="Montsant A."/>
            <person name="Oudot-Le Secq M.P."/>
            <person name="Napoli C."/>
            <person name="Obornik M."/>
            <person name="Parker M.S."/>
            <person name="Petit J.L."/>
            <person name="Porcel B.M."/>
            <person name="Poulsen N."/>
            <person name="Robison M."/>
            <person name="Rychlewski L."/>
            <person name="Rynearson T.A."/>
            <person name="Schmutz J."/>
            <person name="Shapiro H."/>
            <person name="Siaut M."/>
            <person name="Stanley M."/>
            <person name="Sussman M.R."/>
            <person name="Taylor A.R."/>
            <person name="Vardi A."/>
            <person name="von Dassow P."/>
            <person name="Vyverman W."/>
            <person name="Willis A."/>
            <person name="Wyrwicz L.S."/>
            <person name="Rokhsar D.S."/>
            <person name="Weissenbach J."/>
            <person name="Armbrust E.V."/>
            <person name="Green B.R."/>
            <person name="Van de Peer Y."/>
            <person name="Grigoriev I.V."/>
        </authorList>
    </citation>
    <scope>NUCLEOTIDE SEQUENCE [LARGE SCALE GENOMIC DNA]</scope>
    <source>
        <strain evidence="2 3">CCAP 1055/1</strain>
    </source>
</reference>
<feature type="chain" id="PRO_5002853169" description="2-nitropropane dioxygenase" evidence="1">
    <location>
        <begin position="24"/>
        <end position="553"/>
    </location>
</feature>
<dbReference type="AlphaFoldDB" id="B7GDU7"/>
<dbReference type="STRING" id="556484.B7GDU7"/>
<name>B7GDU7_PHATC</name>
<evidence type="ECO:0000313" key="2">
    <source>
        <dbReference type="EMBL" id="EEC43141.1"/>
    </source>
</evidence>
<keyword evidence="1" id="KW-0732">Signal</keyword>
<dbReference type="HOGENOM" id="CLU_567088_0_0_1"/>
<dbReference type="InterPro" id="IPR013785">
    <property type="entry name" value="Aldolase_TIM"/>
</dbReference>
<dbReference type="PANTHER" id="PTHR32332">
    <property type="entry name" value="2-NITROPROPANE DIOXYGENASE"/>
    <property type="match status" value="1"/>
</dbReference>
<reference evidence="3" key="2">
    <citation type="submission" date="2008-08" db="EMBL/GenBank/DDBJ databases">
        <authorList>
            <consortium name="Diatom Consortium"/>
            <person name="Grigoriev I."/>
            <person name="Grimwood J."/>
            <person name="Kuo A."/>
            <person name="Otillar R.P."/>
            <person name="Salamov A."/>
            <person name="Detter J.C."/>
            <person name="Lindquist E."/>
            <person name="Shapiro H."/>
            <person name="Lucas S."/>
            <person name="Glavina del Rio T."/>
            <person name="Pitluck S."/>
            <person name="Rokhsar D."/>
            <person name="Bowler C."/>
        </authorList>
    </citation>
    <scope>GENOME REANNOTATION</scope>
    <source>
        <strain evidence="3">CCAP 1055/1</strain>
    </source>
</reference>
<dbReference type="OrthoDB" id="38729at2759"/>